<name>A0A0A0EGH7_9RHOB</name>
<proteinExistence type="predicted"/>
<dbReference type="eggNOG" id="ENOG502Z9D8">
    <property type="taxonomic scope" value="Bacteria"/>
</dbReference>
<dbReference type="Proteomes" id="UP000030004">
    <property type="component" value="Unassembled WGS sequence"/>
</dbReference>
<dbReference type="EMBL" id="AQQX01000002">
    <property type="protein sequence ID" value="KGM49499.1"/>
    <property type="molecule type" value="Genomic_DNA"/>
</dbReference>
<dbReference type="STRING" id="1461694.ATO9_05605"/>
<dbReference type="AlphaFoldDB" id="A0A0A0EGH7"/>
<comment type="caution">
    <text evidence="1">The sequence shown here is derived from an EMBL/GenBank/DDBJ whole genome shotgun (WGS) entry which is preliminary data.</text>
</comment>
<gene>
    <name evidence="1" type="ORF">ATO9_05605</name>
</gene>
<evidence type="ECO:0000313" key="2">
    <source>
        <dbReference type="Proteomes" id="UP000030004"/>
    </source>
</evidence>
<protein>
    <submittedName>
        <fullName evidence="1">Uncharacterized protein</fullName>
    </submittedName>
</protein>
<keyword evidence="2" id="KW-1185">Reference proteome</keyword>
<evidence type="ECO:0000313" key="1">
    <source>
        <dbReference type="EMBL" id="KGM49499.1"/>
    </source>
</evidence>
<reference evidence="1 2" key="1">
    <citation type="journal article" date="2015" name="Antonie Van Leeuwenhoek">
        <title>Pseudooceanicola atlanticus gen. nov. sp. nov., isolated from surface seawater of the Atlantic Ocean and reclassification of Oceanicola batsensis, Oceanicola marinus, Oceanicola nitratireducens, Oceanicola nanhaiensis, Oceanicola antarcticus and Oceanicola flagellatus, as Pseudooceanicola batsensis comb. nov., Pseudooceanicola marinus comb. nov., Pseudooceanicola nitratireducens comb. nov., Pseudooceanicola nanhaiensis comb. nov., Pseudooceanicola antarcticus comb. nov., and Pseudooceanicola flagellatus comb. nov.</title>
        <authorList>
            <person name="Lai Q."/>
            <person name="Li G."/>
            <person name="Liu X."/>
            <person name="Du Y."/>
            <person name="Sun F."/>
            <person name="Shao Z."/>
        </authorList>
    </citation>
    <scope>NUCLEOTIDE SEQUENCE [LARGE SCALE GENOMIC DNA]</scope>
    <source>
        <strain evidence="1 2">22II-s11g</strain>
    </source>
</reference>
<accession>A0A0A0EGH7</accession>
<sequence length="217" mass="24049">MTETDLPAPEEIERWFTRDDGSFHFARWGRPIVPVVFGVEDQSLPPLKGAIEALVGMAGHHMAETDPELGTNLMLFFLKDWEELLEVENLDRLLPELSSLVPRLARAEASQYRLFRFDEDGAIRACFVFVLMRGKQTLLPAEEIGLEQAVKALLDWGPGAFSSRSPLLRGADGLARLRPDIAALLHGAYDPVMPASATNAAHALRLFARMQRDVGSA</sequence>
<organism evidence="1 2">
    <name type="scientific">Pseudooceanicola atlanticus</name>
    <dbReference type="NCBI Taxonomy" id="1461694"/>
    <lineage>
        <taxon>Bacteria</taxon>
        <taxon>Pseudomonadati</taxon>
        <taxon>Pseudomonadota</taxon>
        <taxon>Alphaproteobacteria</taxon>
        <taxon>Rhodobacterales</taxon>
        <taxon>Paracoccaceae</taxon>
        <taxon>Pseudooceanicola</taxon>
    </lineage>
</organism>